<accession>A0ABD0VIF6</accession>
<dbReference type="Proteomes" id="UP001552299">
    <property type="component" value="Unassembled WGS sequence"/>
</dbReference>
<feature type="compositionally biased region" description="Gly residues" evidence="1">
    <location>
        <begin position="110"/>
        <end position="120"/>
    </location>
</feature>
<comment type="caution">
    <text evidence="2">The sequence shown here is derived from an EMBL/GenBank/DDBJ whole genome shotgun (WGS) entry which is preliminary data.</text>
</comment>
<gene>
    <name evidence="2" type="ORF">M5K25_005648</name>
</gene>
<evidence type="ECO:0000256" key="1">
    <source>
        <dbReference type="SAM" id="MobiDB-lite"/>
    </source>
</evidence>
<protein>
    <submittedName>
        <fullName evidence="2">Uncharacterized protein</fullName>
    </submittedName>
</protein>
<dbReference type="EMBL" id="JANQDX010000005">
    <property type="protein sequence ID" value="KAL0924790.1"/>
    <property type="molecule type" value="Genomic_DNA"/>
</dbReference>
<dbReference type="AlphaFoldDB" id="A0ABD0VIF6"/>
<keyword evidence="3" id="KW-1185">Reference proteome</keyword>
<sequence length="450" mass="50218">MDLLGSAIPGDVDKAYIEGKKGEAENMGKYSIPVELILQVLMSMEILASVLEHFKFNDACLVLRNSTDFVCMLHTLQYAENKYNIDSFCLNANSGVIRWFGGGTMLGGGPAERRASGGGPTECRASNGGPAERRALGGGPAERIKRENRDRSCLLAPRPPPEFCRTNAGPPPNAGVSPDHHLRPDVLPDHHLRPDVLPDHHLRPDVLSDHHLRPDVLPDNHRRPYVLPNHHLRPDVLPDNHRRPDVLLDHHLRPDVLPDHHLTPDILPDHHLMSDVLPNHCLHHTSVEPPPDAGVLRDYQLTPEHPSDAKVLPDHQVTPGLTLDYNQTNAAGEGTSGPSLEDRIRKMEESQNEIFQLLREPRRPALEPQEEIHLPRESMLTEDVRSEHLHVEVPFPPPRRRPQTHQDNELADTARSTHPSQAGGDLTFFLGPILLSYEVCFSRMAPASVK</sequence>
<feature type="region of interest" description="Disordered" evidence="1">
    <location>
        <begin position="110"/>
        <end position="196"/>
    </location>
</feature>
<evidence type="ECO:0000313" key="3">
    <source>
        <dbReference type="Proteomes" id="UP001552299"/>
    </source>
</evidence>
<feature type="compositionally biased region" description="Basic and acidic residues" evidence="1">
    <location>
        <begin position="142"/>
        <end position="152"/>
    </location>
</feature>
<reference evidence="2 3" key="1">
    <citation type="journal article" date="2024" name="Plant Biotechnol. J.">
        <title>Dendrobium thyrsiflorum genome and its molecular insights into genes involved in important horticultural traits.</title>
        <authorList>
            <person name="Chen B."/>
            <person name="Wang J.Y."/>
            <person name="Zheng P.J."/>
            <person name="Li K.L."/>
            <person name="Liang Y.M."/>
            <person name="Chen X.F."/>
            <person name="Zhang C."/>
            <person name="Zhao X."/>
            <person name="He X."/>
            <person name="Zhang G.Q."/>
            <person name="Liu Z.J."/>
            <person name="Xu Q."/>
        </authorList>
    </citation>
    <scope>NUCLEOTIDE SEQUENCE [LARGE SCALE GENOMIC DNA]</scope>
    <source>
        <strain evidence="2">GZMU011</strain>
    </source>
</reference>
<name>A0ABD0VIF6_DENTH</name>
<feature type="region of interest" description="Disordered" evidence="1">
    <location>
        <begin position="392"/>
        <end position="423"/>
    </location>
</feature>
<organism evidence="2 3">
    <name type="scientific">Dendrobium thyrsiflorum</name>
    <name type="common">Pinecone-like raceme dendrobium</name>
    <name type="synonym">Orchid</name>
    <dbReference type="NCBI Taxonomy" id="117978"/>
    <lineage>
        <taxon>Eukaryota</taxon>
        <taxon>Viridiplantae</taxon>
        <taxon>Streptophyta</taxon>
        <taxon>Embryophyta</taxon>
        <taxon>Tracheophyta</taxon>
        <taxon>Spermatophyta</taxon>
        <taxon>Magnoliopsida</taxon>
        <taxon>Liliopsida</taxon>
        <taxon>Asparagales</taxon>
        <taxon>Orchidaceae</taxon>
        <taxon>Epidendroideae</taxon>
        <taxon>Malaxideae</taxon>
        <taxon>Dendrobiinae</taxon>
        <taxon>Dendrobium</taxon>
    </lineage>
</organism>
<proteinExistence type="predicted"/>
<feature type="compositionally biased region" description="Basic and acidic residues" evidence="1">
    <location>
        <begin position="178"/>
        <end position="196"/>
    </location>
</feature>
<evidence type="ECO:0000313" key="2">
    <source>
        <dbReference type="EMBL" id="KAL0924790.1"/>
    </source>
</evidence>